<protein>
    <submittedName>
        <fullName evidence="1">Uncharacterized protein</fullName>
    </submittedName>
</protein>
<accession>A0A834G0P6</accession>
<dbReference type="EMBL" id="WJXA01000013">
    <property type="protein sequence ID" value="KAF7120606.1"/>
    <property type="molecule type" value="Genomic_DNA"/>
</dbReference>
<dbReference type="AlphaFoldDB" id="A0A834G0P6"/>
<comment type="caution">
    <text evidence="1">The sequence shown here is derived from an EMBL/GenBank/DDBJ whole genome shotgun (WGS) entry which is preliminary data.</text>
</comment>
<gene>
    <name evidence="1" type="ORF">RHSIM_Rhsim13G0060800</name>
</gene>
<dbReference type="OrthoDB" id="10438440at2759"/>
<name>A0A834G0P6_RHOSS</name>
<reference evidence="1" key="1">
    <citation type="submission" date="2019-11" db="EMBL/GenBank/DDBJ databases">
        <authorList>
            <person name="Liu Y."/>
            <person name="Hou J."/>
            <person name="Li T.-Q."/>
            <person name="Guan C.-H."/>
            <person name="Wu X."/>
            <person name="Wu H.-Z."/>
            <person name="Ling F."/>
            <person name="Zhang R."/>
            <person name="Shi X.-G."/>
            <person name="Ren J.-P."/>
            <person name="Chen E.-F."/>
            <person name="Sun J.-M."/>
        </authorList>
    </citation>
    <scope>NUCLEOTIDE SEQUENCE</scope>
    <source>
        <strain evidence="1">Adult_tree_wgs_1</strain>
        <tissue evidence="1">Leaves</tissue>
    </source>
</reference>
<keyword evidence="2" id="KW-1185">Reference proteome</keyword>
<dbReference type="Proteomes" id="UP000626092">
    <property type="component" value="Unassembled WGS sequence"/>
</dbReference>
<evidence type="ECO:0000313" key="2">
    <source>
        <dbReference type="Proteomes" id="UP000626092"/>
    </source>
</evidence>
<organism evidence="1 2">
    <name type="scientific">Rhododendron simsii</name>
    <name type="common">Sims's rhododendron</name>
    <dbReference type="NCBI Taxonomy" id="118357"/>
    <lineage>
        <taxon>Eukaryota</taxon>
        <taxon>Viridiplantae</taxon>
        <taxon>Streptophyta</taxon>
        <taxon>Embryophyta</taxon>
        <taxon>Tracheophyta</taxon>
        <taxon>Spermatophyta</taxon>
        <taxon>Magnoliopsida</taxon>
        <taxon>eudicotyledons</taxon>
        <taxon>Gunneridae</taxon>
        <taxon>Pentapetalae</taxon>
        <taxon>asterids</taxon>
        <taxon>Ericales</taxon>
        <taxon>Ericaceae</taxon>
        <taxon>Ericoideae</taxon>
        <taxon>Rhodoreae</taxon>
        <taxon>Rhododendron</taxon>
    </lineage>
</organism>
<sequence length="133" mass="15193">MTSNNSSQEQTILDDGIWWCGVQYCIDDGNTSPNAWNLHASTHSHSSSYDWEKWNSFPPTKKVIVVMSEPSAPIGFHHLRSLAMSRCYPFYIRDNPHPSLLDSLILSSLRPAFYRLEEEDNRSGLTGYGDLRK</sequence>
<proteinExistence type="predicted"/>
<evidence type="ECO:0000313" key="1">
    <source>
        <dbReference type="EMBL" id="KAF7120606.1"/>
    </source>
</evidence>